<evidence type="ECO:0000313" key="5">
    <source>
        <dbReference type="EMBL" id="KAF8755872.1"/>
    </source>
</evidence>
<dbReference type="Pfam" id="PF01196">
    <property type="entry name" value="Ribosomal_L17"/>
    <property type="match status" value="1"/>
</dbReference>
<dbReference type="PANTHER" id="PTHR14413">
    <property type="entry name" value="RIBOSOMAL PROTEIN L17"/>
    <property type="match status" value="1"/>
</dbReference>
<protein>
    <submittedName>
        <fullName evidence="5">Ribosomal protein L17</fullName>
    </submittedName>
</protein>
<dbReference type="InterPro" id="IPR047859">
    <property type="entry name" value="Ribosomal_bL17_CS"/>
</dbReference>
<dbReference type="GO" id="GO:0003735">
    <property type="term" value="F:structural constituent of ribosome"/>
    <property type="evidence" value="ECO:0007669"/>
    <property type="project" value="InterPro"/>
</dbReference>
<dbReference type="GO" id="GO:0006412">
    <property type="term" value="P:translation"/>
    <property type="evidence" value="ECO:0007669"/>
    <property type="project" value="InterPro"/>
</dbReference>
<dbReference type="InterPro" id="IPR000456">
    <property type="entry name" value="Ribosomal_bL17"/>
</dbReference>
<dbReference type="AlphaFoldDB" id="A0A8H7M531"/>
<reference evidence="5" key="1">
    <citation type="submission" date="2020-09" db="EMBL/GenBank/DDBJ databases">
        <title>Comparative genome analyses of four rice-infecting Rhizoctonia solani isolates reveal extensive enrichment of homogalacturonan modification genes.</title>
        <authorList>
            <person name="Lee D.-Y."/>
            <person name="Jeon J."/>
            <person name="Kim K.-T."/>
            <person name="Cheong K."/>
            <person name="Song H."/>
            <person name="Choi G."/>
            <person name="Ko J."/>
            <person name="Opiyo S.O."/>
            <person name="Zuo S."/>
            <person name="Madhav S."/>
            <person name="Lee Y.-H."/>
            <person name="Wang G.-L."/>
        </authorList>
    </citation>
    <scope>NUCLEOTIDE SEQUENCE</scope>
    <source>
        <strain evidence="5">AG1-IA B2</strain>
    </source>
</reference>
<proteinExistence type="inferred from homology"/>
<keyword evidence="3 4" id="KW-0687">Ribonucleoprotein</keyword>
<organism evidence="5 6">
    <name type="scientific">Rhizoctonia solani</name>
    <dbReference type="NCBI Taxonomy" id="456999"/>
    <lineage>
        <taxon>Eukaryota</taxon>
        <taxon>Fungi</taxon>
        <taxon>Dikarya</taxon>
        <taxon>Basidiomycota</taxon>
        <taxon>Agaricomycotina</taxon>
        <taxon>Agaricomycetes</taxon>
        <taxon>Cantharellales</taxon>
        <taxon>Ceratobasidiaceae</taxon>
        <taxon>Rhizoctonia</taxon>
    </lineage>
</organism>
<dbReference type="PANTHER" id="PTHR14413:SF16">
    <property type="entry name" value="LARGE RIBOSOMAL SUBUNIT PROTEIN BL17M"/>
    <property type="match status" value="1"/>
</dbReference>
<dbReference type="GO" id="GO:0005762">
    <property type="term" value="C:mitochondrial large ribosomal subunit"/>
    <property type="evidence" value="ECO:0007669"/>
    <property type="project" value="TreeGrafter"/>
</dbReference>
<comment type="caution">
    <text evidence="5">The sequence shown here is derived from an EMBL/GenBank/DDBJ whole genome shotgun (WGS) entry which is preliminary data.</text>
</comment>
<dbReference type="Gene3D" id="3.90.1030.10">
    <property type="entry name" value="Ribosomal protein L17"/>
    <property type="match status" value="1"/>
</dbReference>
<dbReference type="HAMAP" id="MF_01368">
    <property type="entry name" value="Ribosomal_bL17"/>
    <property type="match status" value="1"/>
</dbReference>
<dbReference type="PROSITE" id="PS01167">
    <property type="entry name" value="RIBOSOMAL_L17"/>
    <property type="match status" value="1"/>
</dbReference>
<evidence type="ECO:0000256" key="2">
    <source>
        <dbReference type="ARBA" id="ARBA00022980"/>
    </source>
</evidence>
<dbReference type="SUPFAM" id="SSF64263">
    <property type="entry name" value="Prokaryotic ribosomal protein L17"/>
    <property type="match status" value="1"/>
</dbReference>
<comment type="similarity">
    <text evidence="1 4">Belongs to the bacterial ribosomal protein bL17 family.</text>
</comment>
<dbReference type="InterPro" id="IPR036373">
    <property type="entry name" value="Ribosomal_bL17_sf"/>
</dbReference>
<dbReference type="NCBIfam" id="TIGR00059">
    <property type="entry name" value="L17"/>
    <property type="match status" value="1"/>
</dbReference>
<dbReference type="EMBL" id="JACYCF010000007">
    <property type="protein sequence ID" value="KAF8755872.1"/>
    <property type="molecule type" value="Genomic_DNA"/>
</dbReference>
<evidence type="ECO:0000256" key="3">
    <source>
        <dbReference type="ARBA" id="ARBA00023274"/>
    </source>
</evidence>
<sequence length="259" mass="28451">MKHGIAFRKLSRTSSHRNLMLRNLVSSLLQHEQIMTTVAKAKETARLAEKVITLAKKGTLPARQDAEGFLLNPHSILDKLFTTYRDRYLQRPGGYTRILKYGHRQGDHAPKAILQLVDGPRDLRLQMAGRAVGRETAGSFAVNEPGRGLRERTKWAVDKALKFSGDEGKKRLEAVAQEHAVKQTPCGTRAFSGLLDRSLPVSETGKRKIRAGERLTGMSTSATGLGIAKGALGKKPSAKIPGFWQRGWQQKVGLPAPSA</sequence>
<evidence type="ECO:0000256" key="1">
    <source>
        <dbReference type="ARBA" id="ARBA00008777"/>
    </source>
</evidence>
<evidence type="ECO:0000313" key="6">
    <source>
        <dbReference type="Proteomes" id="UP000614334"/>
    </source>
</evidence>
<keyword evidence="2 4" id="KW-0689">Ribosomal protein</keyword>
<dbReference type="Proteomes" id="UP000614334">
    <property type="component" value="Unassembled WGS sequence"/>
</dbReference>
<gene>
    <name evidence="5" type="ORF">RHS01_04680</name>
</gene>
<name>A0A8H7M531_9AGAM</name>
<evidence type="ECO:0000256" key="4">
    <source>
        <dbReference type="RuleBase" id="RU000660"/>
    </source>
</evidence>
<accession>A0A8H7M531</accession>